<dbReference type="PANTHER" id="PTHR43156:SF2">
    <property type="entry name" value="STAGE II SPORULATION PROTEIN E"/>
    <property type="match status" value="1"/>
</dbReference>
<dbReference type="Gene3D" id="3.30.450.40">
    <property type="match status" value="1"/>
</dbReference>
<name>A0A939TYL0_9MICO</name>
<accession>A0A939TYL0</accession>
<dbReference type="Pfam" id="PF07228">
    <property type="entry name" value="SpoIIE"/>
    <property type="match status" value="1"/>
</dbReference>
<sequence>MSATPAEETARQGALDALELVDRPRDERVERITRLAQELFDVPMVSVNLVDRDRLWSLSEVGFGRREAPRTNAFCDVAVRQQGTLVVENAEVDPQFAASPFVTGNPGIRFYAGQPLQAPGGENIGTLCILDTKPRSLSDRQRALLEELAAWVQKEITRDVEVALAAVVQRAFAPHEIPSIPGYTIAAQSTPAGELSGDFYDLYLHEGRLRVTLADVMGKGTGPALVAATARAALRTAPERSLVASIEELDRLLDRDLRDLDMFVTAFHAELDPASGAVTYVDSGHSLAFLFRRDGSWEQLRMPGLPLGMGFWESRTEATAHLGPGDALVCCSDGLLDVLDTDDPFGDVAAALRQHGPRGAVEEAMRRASSTRAHDDVTVIAITRDQA</sequence>
<dbReference type="PROSITE" id="PS51746">
    <property type="entry name" value="PPM_2"/>
    <property type="match status" value="1"/>
</dbReference>
<dbReference type="GO" id="GO:0016791">
    <property type="term" value="F:phosphatase activity"/>
    <property type="evidence" value="ECO:0007669"/>
    <property type="project" value="TreeGrafter"/>
</dbReference>
<evidence type="ECO:0000313" key="3">
    <source>
        <dbReference type="EMBL" id="MBO3664817.1"/>
    </source>
</evidence>
<feature type="domain" description="PPM-type phosphatase" evidence="2">
    <location>
        <begin position="182"/>
        <end position="384"/>
    </location>
</feature>
<evidence type="ECO:0000259" key="2">
    <source>
        <dbReference type="PROSITE" id="PS51746"/>
    </source>
</evidence>
<gene>
    <name evidence="3" type="ORF">J5V96_15075</name>
</gene>
<evidence type="ECO:0000313" key="4">
    <source>
        <dbReference type="Proteomes" id="UP000680132"/>
    </source>
</evidence>
<dbReference type="Gene3D" id="3.60.40.10">
    <property type="entry name" value="PPM-type phosphatase domain"/>
    <property type="match status" value="1"/>
</dbReference>
<dbReference type="InterPro" id="IPR052016">
    <property type="entry name" value="Bact_Sigma-Reg"/>
</dbReference>
<dbReference type="SUPFAM" id="SSF55781">
    <property type="entry name" value="GAF domain-like"/>
    <property type="match status" value="1"/>
</dbReference>
<dbReference type="AlphaFoldDB" id="A0A939TYL0"/>
<comment type="caution">
    <text evidence="3">The sequence shown here is derived from an EMBL/GenBank/DDBJ whole genome shotgun (WGS) entry which is preliminary data.</text>
</comment>
<keyword evidence="1" id="KW-0378">Hydrolase</keyword>
<keyword evidence="4" id="KW-1185">Reference proteome</keyword>
<dbReference type="Pfam" id="PF01590">
    <property type="entry name" value="GAF"/>
    <property type="match status" value="1"/>
</dbReference>
<evidence type="ECO:0000256" key="1">
    <source>
        <dbReference type="ARBA" id="ARBA00022801"/>
    </source>
</evidence>
<dbReference type="EMBL" id="JAGFOA010000007">
    <property type="protein sequence ID" value="MBO3664817.1"/>
    <property type="molecule type" value="Genomic_DNA"/>
</dbReference>
<dbReference type="InterPro" id="IPR001932">
    <property type="entry name" value="PPM-type_phosphatase-like_dom"/>
</dbReference>
<dbReference type="SUPFAM" id="SSF81606">
    <property type="entry name" value="PP2C-like"/>
    <property type="match status" value="1"/>
</dbReference>
<proteinExistence type="predicted"/>
<dbReference type="InterPro" id="IPR003018">
    <property type="entry name" value="GAF"/>
</dbReference>
<reference evidence="3" key="1">
    <citation type="submission" date="2021-03" db="EMBL/GenBank/DDBJ databases">
        <title>Microbacterium sp. nov., a novel actinobacterium isolated from cow dung.</title>
        <authorList>
            <person name="Zhang L."/>
        </authorList>
    </citation>
    <scope>NUCLEOTIDE SEQUENCE</scope>
    <source>
        <strain evidence="3">NEAU-LLB</strain>
    </source>
</reference>
<protein>
    <submittedName>
        <fullName evidence="3">SpoIIE family protein phosphatase</fullName>
    </submittedName>
</protein>
<dbReference type="InterPro" id="IPR029016">
    <property type="entry name" value="GAF-like_dom_sf"/>
</dbReference>
<dbReference type="RefSeq" id="WP_208504886.1">
    <property type="nucleotide sequence ID" value="NZ_JAGFOA010000007.1"/>
</dbReference>
<dbReference type="Proteomes" id="UP000680132">
    <property type="component" value="Unassembled WGS sequence"/>
</dbReference>
<organism evidence="3 4">
    <name type="scientific">Microbacterium stercoris</name>
    <dbReference type="NCBI Taxonomy" id="2820289"/>
    <lineage>
        <taxon>Bacteria</taxon>
        <taxon>Bacillati</taxon>
        <taxon>Actinomycetota</taxon>
        <taxon>Actinomycetes</taxon>
        <taxon>Micrococcales</taxon>
        <taxon>Microbacteriaceae</taxon>
        <taxon>Microbacterium</taxon>
    </lineage>
</organism>
<dbReference type="InterPro" id="IPR036457">
    <property type="entry name" value="PPM-type-like_dom_sf"/>
</dbReference>
<dbReference type="SMART" id="SM00331">
    <property type="entry name" value="PP2C_SIG"/>
    <property type="match status" value="1"/>
</dbReference>
<dbReference type="SMART" id="SM00065">
    <property type="entry name" value="GAF"/>
    <property type="match status" value="1"/>
</dbReference>
<dbReference type="PANTHER" id="PTHR43156">
    <property type="entry name" value="STAGE II SPORULATION PROTEIN E-RELATED"/>
    <property type="match status" value="1"/>
</dbReference>